<dbReference type="Proteomes" id="UP000230084">
    <property type="component" value="Unassembled WGS sequence"/>
</dbReference>
<keyword evidence="1" id="KW-0472">Membrane</keyword>
<accession>A0A2H0RML3</accession>
<keyword evidence="1" id="KW-0812">Transmembrane</keyword>
<evidence type="ECO:0000313" key="2">
    <source>
        <dbReference type="EMBL" id="PIR47789.1"/>
    </source>
</evidence>
<dbReference type="EMBL" id="PCYM01000001">
    <property type="protein sequence ID" value="PIR47789.1"/>
    <property type="molecule type" value="Genomic_DNA"/>
</dbReference>
<organism evidence="2 3">
    <name type="scientific">Candidatus Uhrbacteria bacterium CG10_big_fil_rev_8_21_14_0_10_50_16</name>
    <dbReference type="NCBI Taxonomy" id="1975039"/>
    <lineage>
        <taxon>Bacteria</taxon>
        <taxon>Candidatus Uhriibacteriota</taxon>
    </lineage>
</organism>
<keyword evidence="1" id="KW-1133">Transmembrane helix</keyword>
<proteinExistence type="predicted"/>
<sequence length="141" mass="16216">MKPLRFILFFVTHYLLGLAMVYFFIFSAHYLQQGNVVFGGLIFSIIFTLLFSWLYFRGVPALTWRQRYEVIIVWFGLVFLLDIATLVFIQGGSISQLSYFSLWSYLLEIMTLFVAAYLTSGGDHPRLSSPNLAMSQNKDAS</sequence>
<reference evidence="2 3" key="1">
    <citation type="submission" date="2017-09" db="EMBL/GenBank/DDBJ databases">
        <title>Depth-based differentiation of microbial function through sediment-hosted aquifers and enrichment of novel symbionts in the deep terrestrial subsurface.</title>
        <authorList>
            <person name="Probst A.J."/>
            <person name="Ladd B."/>
            <person name="Jarett J.K."/>
            <person name="Geller-Mcgrath D.E."/>
            <person name="Sieber C.M."/>
            <person name="Emerson J.B."/>
            <person name="Anantharaman K."/>
            <person name="Thomas B.C."/>
            <person name="Malmstrom R."/>
            <person name="Stieglmeier M."/>
            <person name="Klingl A."/>
            <person name="Woyke T."/>
            <person name="Ryan C.M."/>
            <person name="Banfield J.F."/>
        </authorList>
    </citation>
    <scope>NUCLEOTIDE SEQUENCE [LARGE SCALE GENOMIC DNA]</scope>
    <source>
        <strain evidence="2">CG10_big_fil_rev_8_21_14_0_10_50_16</strain>
    </source>
</reference>
<dbReference type="AlphaFoldDB" id="A0A2H0RML3"/>
<gene>
    <name evidence="2" type="ORF">COV06_00075</name>
</gene>
<protein>
    <submittedName>
        <fullName evidence="2">Uncharacterized protein</fullName>
    </submittedName>
</protein>
<feature type="transmembrane region" description="Helical" evidence="1">
    <location>
        <begin position="68"/>
        <end position="91"/>
    </location>
</feature>
<evidence type="ECO:0000256" key="1">
    <source>
        <dbReference type="SAM" id="Phobius"/>
    </source>
</evidence>
<feature type="transmembrane region" description="Helical" evidence="1">
    <location>
        <begin position="36"/>
        <end position="56"/>
    </location>
</feature>
<feature type="transmembrane region" description="Helical" evidence="1">
    <location>
        <begin position="97"/>
        <end position="118"/>
    </location>
</feature>
<feature type="transmembrane region" description="Helical" evidence="1">
    <location>
        <begin position="7"/>
        <end position="30"/>
    </location>
</feature>
<comment type="caution">
    <text evidence="2">The sequence shown here is derived from an EMBL/GenBank/DDBJ whole genome shotgun (WGS) entry which is preliminary data.</text>
</comment>
<name>A0A2H0RML3_9BACT</name>
<evidence type="ECO:0000313" key="3">
    <source>
        <dbReference type="Proteomes" id="UP000230084"/>
    </source>
</evidence>